<comment type="similarity">
    <text evidence="2">Belongs to the glycosyltransferase 2 family.</text>
</comment>
<dbReference type="InterPro" id="IPR001173">
    <property type="entry name" value="Glyco_trans_2-like"/>
</dbReference>
<evidence type="ECO:0000259" key="6">
    <source>
        <dbReference type="Pfam" id="PF00535"/>
    </source>
</evidence>
<dbReference type="PANTHER" id="PTHR43179">
    <property type="entry name" value="RHAMNOSYLTRANSFERASE WBBL"/>
    <property type="match status" value="1"/>
</dbReference>
<dbReference type="STRING" id="796937.HMPREF9630_00668"/>
<reference evidence="7 8" key="1">
    <citation type="submission" date="2011-08" db="EMBL/GenBank/DDBJ databases">
        <title>The Genome Sequence of Eubacteriaceae bacterium CM5.</title>
        <authorList>
            <consortium name="The Broad Institute Genome Sequencing Platform"/>
            <person name="Earl A."/>
            <person name="Ward D."/>
            <person name="Feldgarden M."/>
            <person name="Gevers D."/>
            <person name="Sizova M."/>
            <person name="Hazen A."/>
            <person name="Epstein S."/>
            <person name="Young S.K."/>
            <person name="Zeng Q."/>
            <person name="Gargeya S."/>
            <person name="Fitzgerald M."/>
            <person name="Haas B."/>
            <person name="Abouelleil A."/>
            <person name="Alvarado L."/>
            <person name="Arachchi H.M."/>
            <person name="Berlin A."/>
            <person name="Brown A."/>
            <person name="Chapman S.B."/>
            <person name="Chen Z."/>
            <person name="Dunbar C."/>
            <person name="Freedman E."/>
            <person name="Gearin G."/>
            <person name="Gellesch M."/>
            <person name="Goldberg J."/>
            <person name="Griggs A."/>
            <person name="Gujja S."/>
            <person name="Heiman D."/>
            <person name="Howarth C."/>
            <person name="Larson L."/>
            <person name="Lui A."/>
            <person name="MacDonald P.J.P."/>
            <person name="Montmayeur A."/>
            <person name="Murphy C."/>
            <person name="Neiman D."/>
            <person name="Pearson M."/>
            <person name="Priest M."/>
            <person name="Roberts A."/>
            <person name="Saif S."/>
            <person name="Shea T."/>
            <person name="Shenoy N."/>
            <person name="Sisk P."/>
            <person name="Stolte C."/>
            <person name="Sykes S."/>
            <person name="Wortman J."/>
            <person name="Nusbaum C."/>
            <person name="Birren B."/>
        </authorList>
    </citation>
    <scope>NUCLEOTIDE SEQUENCE [LARGE SCALE GENOMIC DNA]</scope>
    <source>
        <strain evidence="7 8">CM5</strain>
    </source>
</reference>
<keyword evidence="5" id="KW-0472">Membrane</keyword>
<evidence type="ECO:0000256" key="2">
    <source>
        <dbReference type="ARBA" id="ARBA00006739"/>
    </source>
</evidence>
<protein>
    <recommendedName>
        <fullName evidence="6">Glycosyltransferase 2-like domain-containing protein</fullName>
    </recommendedName>
</protein>
<organism evidence="7 8">
    <name type="scientific">Peptoanaerobacter stomatis</name>
    <dbReference type="NCBI Taxonomy" id="796937"/>
    <lineage>
        <taxon>Bacteria</taxon>
        <taxon>Bacillati</taxon>
        <taxon>Bacillota</taxon>
        <taxon>Clostridia</taxon>
        <taxon>Peptostreptococcales</taxon>
        <taxon>Filifactoraceae</taxon>
        <taxon>Peptoanaerobacter</taxon>
    </lineage>
</organism>
<evidence type="ECO:0000256" key="4">
    <source>
        <dbReference type="ARBA" id="ARBA00022679"/>
    </source>
</evidence>
<feature type="transmembrane region" description="Helical" evidence="5">
    <location>
        <begin position="246"/>
        <end position="266"/>
    </location>
</feature>
<evidence type="ECO:0000256" key="5">
    <source>
        <dbReference type="SAM" id="Phobius"/>
    </source>
</evidence>
<dbReference type="PANTHER" id="PTHR43179:SF12">
    <property type="entry name" value="GALACTOFURANOSYLTRANSFERASE GLFT2"/>
    <property type="match status" value="1"/>
</dbReference>
<comment type="caution">
    <text evidence="7">The sequence shown here is derived from an EMBL/GenBank/DDBJ whole genome shotgun (WGS) entry which is preliminary data.</text>
</comment>
<sequence length="325" mass="38547">MNEITIIIPNYNQYKYLQYCIDSLYRNISISFSLIVVDNASTDSDYKFINEYNEDIIFKRLDKNYGFSYAVNIGIKMAKTPYIVLLNNDTTVEKNWLENMYLKIIEDEKVFSVCGMMIRMFEKDKIDDAGDEYNAFGWAYKRYDGKNIQYEKANVHKEIFSSCAGAAIYRKSIFEKIGYFDENFFAYMEDVDLSYRAKIYGYKNVYIPNSKLYHVGSGTTGGKYNEFKISLSSRNNIYVIYKNMPFLQILLNLPFLFFGFFIKYIFFLKKGYGKQYISGIIDAFSNLKTIRKTKFEFRNIFNYVKIECIIIKNIFSYIFDKIIWK</sequence>
<comment type="pathway">
    <text evidence="1">Cell wall biogenesis; cell wall polysaccharide biosynthesis.</text>
</comment>
<dbReference type="HOGENOM" id="CLU_023845_4_0_9"/>
<keyword evidence="3" id="KW-0328">Glycosyltransferase</keyword>
<evidence type="ECO:0000256" key="1">
    <source>
        <dbReference type="ARBA" id="ARBA00004776"/>
    </source>
</evidence>
<dbReference type="Gene3D" id="3.90.550.10">
    <property type="entry name" value="Spore Coat Polysaccharide Biosynthesis Protein SpsA, Chain A"/>
    <property type="match status" value="1"/>
</dbReference>
<gene>
    <name evidence="7" type="ORF">HMPREF9628_01534</name>
</gene>
<evidence type="ECO:0000313" key="7">
    <source>
        <dbReference type="EMBL" id="EHL19350.1"/>
    </source>
</evidence>
<evidence type="ECO:0000313" key="8">
    <source>
        <dbReference type="Proteomes" id="UP000003379"/>
    </source>
</evidence>
<dbReference type="CDD" id="cd04186">
    <property type="entry name" value="GT_2_like_c"/>
    <property type="match status" value="1"/>
</dbReference>
<feature type="domain" description="Glycosyltransferase 2-like" evidence="6">
    <location>
        <begin position="5"/>
        <end position="178"/>
    </location>
</feature>
<keyword evidence="5" id="KW-0812">Transmembrane</keyword>
<dbReference type="SUPFAM" id="SSF53448">
    <property type="entry name" value="Nucleotide-diphospho-sugar transferases"/>
    <property type="match status" value="1"/>
</dbReference>
<accession>G9XCF7</accession>
<dbReference type="EMBL" id="AFZG01000022">
    <property type="protein sequence ID" value="EHL19350.1"/>
    <property type="molecule type" value="Genomic_DNA"/>
</dbReference>
<proteinExistence type="inferred from homology"/>
<dbReference type="GO" id="GO:0016757">
    <property type="term" value="F:glycosyltransferase activity"/>
    <property type="evidence" value="ECO:0007669"/>
    <property type="project" value="UniProtKB-KW"/>
</dbReference>
<dbReference type="AlphaFoldDB" id="G9XCF7"/>
<evidence type="ECO:0000256" key="3">
    <source>
        <dbReference type="ARBA" id="ARBA00022676"/>
    </source>
</evidence>
<dbReference type="Proteomes" id="UP000003379">
    <property type="component" value="Unassembled WGS sequence"/>
</dbReference>
<dbReference type="RefSeq" id="WP_009529488.1">
    <property type="nucleotide sequence ID" value="NZ_JH414609.1"/>
</dbReference>
<dbReference type="Pfam" id="PF00535">
    <property type="entry name" value="Glycos_transf_2"/>
    <property type="match status" value="1"/>
</dbReference>
<dbReference type="InterPro" id="IPR029044">
    <property type="entry name" value="Nucleotide-diphossugar_trans"/>
</dbReference>
<dbReference type="PATRIC" id="fig|796940.3.peg.963"/>
<keyword evidence="4" id="KW-0808">Transferase</keyword>
<keyword evidence="5" id="KW-1133">Transmembrane helix</keyword>
<name>G9XCF7_9FIRM</name>